<organism evidence="2 3">
    <name type="scientific">Diaphorina citri</name>
    <name type="common">Asian citrus psyllid</name>
    <dbReference type="NCBI Taxonomy" id="121845"/>
    <lineage>
        <taxon>Eukaryota</taxon>
        <taxon>Metazoa</taxon>
        <taxon>Ecdysozoa</taxon>
        <taxon>Arthropoda</taxon>
        <taxon>Hexapoda</taxon>
        <taxon>Insecta</taxon>
        <taxon>Pterygota</taxon>
        <taxon>Neoptera</taxon>
        <taxon>Paraneoptera</taxon>
        <taxon>Hemiptera</taxon>
        <taxon>Sternorrhyncha</taxon>
        <taxon>Psylloidea</taxon>
        <taxon>Psyllidae</taxon>
        <taxon>Diaphorininae</taxon>
        <taxon>Diaphorina</taxon>
    </lineage>
</organism>
<keyword evidence="1" id="KW-1133">Transmembrane helix</keyword>
<dbReference type="InterPro" id="IPR011335">
    <property type="entry name" value="Restrct_endonuc-II-like"/>
</dbReference>
<dbReference type="PANTHER" id="PTHR47526">
    <property type="entry name" value="ATP-DEPENDENT DNA HELICASE"/>
    <property type="match status" value="1"/>
</dbReference>
<evidence type="ECO:0000313" key="2">
    <source>
        <dbReference type="Proteomes" id="UP000079169"/>
    </source>
</evidence>
<evidence type="ECO:0000313" key="3">
    <source>
        <dbReference type="RefSeq" id="XP_017302323.1"/>
    </source>
</evidence>
<dbReference type="Proteomes" id="UP000079169">
    <property type="component" value="Unplaced"/>
</dbReference>
<name>A0A1S4EJI7_DIACI</name>
<evidence type="ECO:0000313" key="5">
    <source>
        <dbReference type="RefSeq" id="XP_026684229.1"/>
    </source>
</evidence>
<sequence length="279" mass="33514">MIWLRGYDNQLCRHLHDKTIGGIFNPNWRNVQHFYLDSRDFYTIAYSPRHASYPAQLAYNRIFYRRPERTQHVWFYAHSVISACLRRYARVTRTRVLPCGLFVRPECPQLSARPHGMYRVNRTKLNLIEIYKLHTNKSIKDVQTDTLFKIYRGKCVLNVTHPVYYNVQSMLTIANKSICDLVLMTDRDMYIKRIHSNTKIFRLNLLYPAAKFFAYTYLPILVRYFLHIRMHRYKEFDNIYDVIMTDFVSLNQSEHFFTFARKMAELEAQHSETSLEILL</sequence>
<dbReference type="InterPro" id="IPR011604">
    <property type="entry name" value="PDDEXK-like_dom_sf"/>
</dbReference>
<feature type="transmembrane region" description="Helical" evidence="1">
    <location>
        <begin position="205"/>
        <end position="226"/>
    </location>
</feature>
<reference evidence="3 4" key="1">
    <citation type="submission" date="2025-04" db="UniProtKB">
        <authorList>
            <consortium name="RefSeq"/>
        </authorList>
    </citation>
    <scope>IDENTIFICATION</scope>
</reference>
<dbReference type="PaxDb" id="121845-A0A1S4EJI7"/>
<dbReference type="RefSeq" id="XP_017302323.1">
    <property type="nucleotide sequence ID" value="XM_017446834.2"/>
</dbReference>
<dbReference type="KEGG" id="dci:108253249"/>
<keyword evidence="1" id="KW-0472">Membrane</keyword>
<dbReference type="GO" id="GO:0006281">
    <property type="term" value="P:DNA repair"/>
    <property type="evidence" value="ECO:0007669"/>
    <property type="project" value="UniProtKB-ARBA"/>
</dbReference>
<gene>
    <name evidence="3 4 5" type="primary">LOC108253249</name>
</gene>
<keyword evidence="1" id="KW-0812">Transmembrane</keyword>
<protein>
    <submittedName>
        <fullName evidence="3 4">Uncharacterized protein LOC108253249</fullName>
    </submittedName>
</protein>
<dbReference type="RefSeq" id="XP_026684228.1">
    <property type="nucleotide sequence ID" value="XM_026828427.1"/>
</dbReference>
<dbReference type="AlphaFoldDB" id="A0A1S4EJI7"/>
<keyword evidence="2" id="KW-1185">Reference proteome</keyword>
<proteinExistence type="predicted"/>
<accession>A0A1S4EJI7</accession>
<evidence type="ECO:0000256" key="1">
    <source>
        <dbReference type="SAM" id="Phobius"/>
    </source>
</evidence>
<evidence type="ECO:0000313" key="4">
    <source>
        <dbReference type="RefSeq" id="XP_026684228.1"/>
    </source>
</evidence>
<dbReference type="Gene3D" id="3.90.320.10">
    <property type="match status" value="1"/>
</dbReference>
<dbReference type="SUPFAM" id="SSF52980">
    <property type="entry name" value="Restriction endonuclease-like"/>
    <property type="match status" value="1"/>
</dbReference>
<dbReference type="RefSeq" id="XP_026684229.1">
    <property type="nucleotide sequence ID" value="XM_026828428.1"/>
</dbReference>
<dbReference type="GeneID" id="108253249"/>